<dbReference type="PANTHER" id="PTHR42834">
    <property type="entry name" value="ENDONUCLEASE/EXONUCLEASE/PHOSPHATASE FAMILY PROTEIN (AFU_ORTHOLOGUE AFUA_3G09210)"/>
    <property type="match status" value="1"/>
</dbReference>
<feature type="compositionally biased region" description="Polar residues" evidence="1">
    <location>
        <begin position="823"/>
        <end position="859"/>
    </location>
</feature>
<proteinExistence type="predicted"/>
<gene>
    <name evidence="4" type="ORF">H641_08265</name>
</gene>
<feature type="region of interest" description="Disordered" evidence="1">
    <location>
        <begin position="420"/>
        <end position="443"/>
    </location>
</feature>
<evidence type="ECO:0000256" key="2">
    <source>
        <dbReference type="SAM" id="SignalP"/>
    </source>
</evidence>
<dbReference type="InterPro" id="IPR047971">
    <property type="entry name" value="ExeM-like"/>
</dbReference>
<dbReference type="InterPro" id="IPR006311">
    <property type="entry name" value="TAT_signal"/>
</dbReference>
<dbReference type="NCBIfam" id="NF033681">
    <property type="entry name" value="ExeM_NucH_DNase"/>
    <property type="match status" value="1"/>
</dbReference>
<dbReference type="Pfam" id="PF03372">
    <property type="entry name" value="Exo_endo_phos"/>
    <property type="match status" value="1"/>
</dbReference>
<feature type="compositionally biased region" description="Low complexity" evidence="1">
    <location>
        <begin position="889"/>
        <end position="902"/>
    </location>
</feature>
<feature type="region of interest" description="Disordered" evidence="1">
    <location>
        <begin position="818"/>
        <end position="941"/>
    </location>
</feature>
<dbReference type="Gene3D" id="3.60.10.10">
    <property type="entry name" value="Endonuclease/exonuclease/phosphatase"/>
    <property type="match status" value="1"/>
</dbReference>
<dbReference type="SUPFAM" id="SSF56219">
    <property type="entry name" value="DNase I-like"/>
    <property type="match status" value="1"/>
</dbReference>
<dbReference type="Pfam" id="PF00932">
    <property type="entry name" value="LTD"/>
    <property type="match status" value="1"/>
</dbReference>
<dbReference type="RefSeq" id="WP_021104654.1">
    <property type="nucleotide sequence ID" value="NZ_AOSS01000312.1"/>
</dbReference>
<dbReference type="CDD" id="cd04486">
    <property type="entry name" value="YhcR_OBF_like"/>
    <property type="match status" value="1"/>
</dbReference>
<organism evidence="4 5">
    <name type="scientific">Cutibacterium granulosum DSM 20700</name>
    <dbReference type="NCBI Taxonomy" id="1160719"/>
    <lineage>
        <taxon>Bacteria</taxon>
        <taxon>Bacillati</taxon>
        <taxon>Actinomycetota</taxon>
        <taxon>Actinomycetes</taxon>
        <taxon>Propionibacteriales</taxon>
        <taxon>Propionibacteriaceae</taxon>
        <taxon>Cutibacterium</taxon>
    </lineage>
</organism>
<dbReference type="InterPro" id="IPR001322">
    <property type="entry name" value="Lamin_tail_dom"/>
</dbReference>
<dbReference type="Proteomes" id="UP000016307">
    <property type="component" value="Unassembled WGS sequence"/>
</dbReference>
<dbReference type="InterPro" id="IPR036415">
    <property type="entry name" value="Lamin_tail_dom_sf"/>
</dbReference>
<keyword evidence="2" id="KW-0732">Signal</keyword>
<accession>U1F7V8</accession>
<dbReference type="PANTHER" id="PTHR42834:SF1">
    <property type="entry name" value="ENDONUCLEASE_EXONUCLEASE_PHOSPHATASE FAMILY PROTEIN (AFU_ORTHOLOGUE AFUA_3G09210)"/>
    <property type="match status" value="1"/>
</dbReference>
<feature type="compositionally biased region" description="Pro residues" evidence="1">
    <location>
        <begin position="878"/>
        <end position="888"/>
    </location>
</feature>
<dbReference type="PROSITE" id="PS51257">
    <property type="entry name" value="PROKAR_LIPOPROTEIN"/>
    <property type="match status" value="1"/>
</dbReference>
<dbReference type="AlphaFoldDB" id="U1F7V8"/>
<dbReference type="SUPFAM" id="SSF74853">
    <property type="entry name" value="Lamin A/C globular tail domain"/>
    <property type="match status" value="1"/>
</dbReference>
<dbReference type="PROSITE" id="PS51841">
    <property type="entry name" value="LTD"/>
    <property type="match status" value="1"/>
</dbReference>
<dbReference type="InterPro" id="IPR005135">
    <property type="entry name" value="Endo/exonuclease/phosphatase"/>
</dbReference>
<dbReference type="InterPro" id="IPR036691">
    <property type="entry name" value="Endo/exonu/phosph_ase_sf"/>
</dbReference>
<dbReference type="PROSITE" id="PS51318">
    <property type="entry name" value="TAT"/>
    <property type="match status" value="1"/>
</dbReference>
<name>U1F7V8_9ACTN</name>
<feature type="compositionally biased region" description="Low complexity" evidence="1">
    <location>
        <begin position="209"/>
        <end position="231"/>
    </location>
</feature>
<dbReference type="GO" id="GO:0003824">
    <property type="term" value="F:catalytic activity"/>
    <property type="evidence" value="ECO:0007669"/>
    <property type="project" value="InterPro"/>
</dbReference>
<reference evidence="4 5" key="1">
    <citation type="journal article" date="2013" name="BMC Genomics">
        <title>Comparative genomics reveals distinct host-interacting traits of three major human-associated propionibacteria.</title>
        <authorList>
            <person name="Mak T.N."/>
            <person name="Schmid M."/>
            <person name="Brzuszkiewicz E."/>
            <person name="Zeng G."/>
            <person name="Meyer R."/>
            <person name="Sfanos K.S."/>
            <person name="Brinkmann V."/>
            <person name="Meyer T.F."/>
            <person name="Bruggemann H."/>
        </authorList>
    </citation>
    <scope>NUCLEOTIDE SEQUENCE [LARGE SCALE GENOMIC DNA]</scope>
    <source>
        <strain evidence="4 5">DSM 20700</strain>
    </source>
</reference>
<sequence length="941" mass="97089">MMNTSGRMRRVLTGIAAVTTSALACAGLLVPSANAGPAPHLLINEVYGGGGNSGATLTHDFVELVNPTSETISLDGYVVEYYGATGNRGNRCTLSGSVAPGGHFLVQQAEGAGGTQALPTPDATCGANMSGTKGSVQLVGPDGTVVDLVGYGAAAKAEGKPTKALSNTASAQRRGLEDTDDNSADFVIGTPSPMNSASTPAPSTPGTPDPTVSPTSSASAVASPTAPETPVGQTSIADIQGTTDTSPMVGRTVTTTGVVTAAYPKGGFNGLYIQTPGSGGVAKTPTDASDGIFVHSAKAASAYTAGQCVVVSGEVSEFNGLTEINGTSVTETKGCADVKPVKLATLPRTDAQREAYESMLVEPQGTYTISNNYQLNQFGTVGLAFGTEPLYQGTEVARPGEDAKKVEDENRARSINLDDGASWNYQTNDEAKNSPLPYLSQDTPMRTGSHVGFTRPVIMDYRFGWNFQPTGMVSGAQSPHSPITTTNDRPAKAPSFDSDLKLASFNVLNYFTDLGKDEDGCKAYTDRTGTPVTANFCTVRGAYTREAFHDQQAKIITAINVLDADVVALMEVENSASITYLPGQPRDKALAHLVDELNKAAGSQVWGYVASPTVVPPHEDVIRTAFIYRLDSVRPEGPSLILMDDAYANARQPLAQKFVAKDVRGSFVAVANHFKSKGSGEDDGTGQGKSNPSRTAQAQALIDWSAKEFAGEPVFLLGDFNAYGMEDPVMKIKDAGYTEVVEQLAPGASTFQYGGRLGSLDHIFANAAAMRMVSGAGVWDINADESIAMQYSRRNYNLTDFHTSGPWAASDHDPALVGITFPGASTPQPSETPSVEPSASVSTPPSGEPSVSPTASLVTPSGAVSDEPSAAASVTPGTPAPSLTPVPSLPGGTPGTPSATPSEASVSAPGTDTDDVSGDAAQTAVVPGGSAELPALPATGI</sequence>
<dbReference type="EMBL" id="AOSS01000312">
    <property type="protein sequence ID" value="ERF55523.1"/>
    <property type="molecule type" value="Genomic_DNA"/>
</dbReference>
<evidence type="ECO:0000313" key="5">
    <source>
        <dbReference type="Proteomes" id="UP000016307"/>
    </source>
</evidence>
<evidence type="ECO:0000259" key="3">
    <source>
        <dbReference type="PROSITE" id="PS51841"/>
    </source>
</evidence>
<dbReference type="PATRIC" id="fig|1160719.4.peg.1556"/>
<protein>
    <submittedName>
        <fullName evidence="4">Extracellular nuclease</fullName>
    </submittedName>
</protein>
<feature type="compositionally biased region" description="Low complexity" evidence="1">
    <location>
        <begin position="190"/>
        <end position="201"/>
    </location>
</feature>
<evidence type="ECO:0000256" key="1">
    <source>
        <dbReference type="SAM" id="MobiDB-lite"/>
    </source>
</evidence>
<comment type="caution">
    <text evidence="4">The sequence shown here is derived from an EMBL/GenBank/DDBJ whole genome shotgun (WGS) entry which is preliminary data.</text>
</comment>
<keyword evidence="5" id="KW-1185">Reference proteome</keyword>
<feature type="domain" description="LTD" evidence="3">
    <location>
        <begin position="31"/>
        <end position="153"/>
    </location>
</feature>
<feature type="chain" id="PRO_5004610963" evidence="2">
    <location>
        <begin position="36"/>
        <end position="941"/>
    </location>
</feature>
<feature type="region of interest" description="Disordered" evidence="1">
    <location>
        <begin position="156"/>
        <end position="233"/>
    </location>
</feature>
<evidence type="ECO:0000313" key="4">
    <source>
        <dbReference type="EMBL" id="ERF55523.1"/>
    </source>
</evidence>
<dbReference type="CDD" id="cd10283">
    <property type="entry name" value="MnuA_DNase1-like"/>
    <property type="match status" value="1"/>
</dbReference>
<feature type="signal peptide" evidence="2">
    <location>
        <begin position="1"/>
        <end position="35"/>
    </location>
</feature>